<dbReference type="Proteomes" id="UP000474104">
    <property type="component" value="Unassembled WGS sequence"/>
</dbReference>
<keyword evidence="3" id="KW-1003">Cell membrane</keyword>
<feature type="transmembrane region" description="Helical" evidence="9">
    <location>
        <begin position="127"/>
        <end position="145"/>
    </location>
</feature>
<comment type="subcellular location">
    <subcellularLocation>
        <location evidence="1">Cell inner membrane</location>
        <topology evidence="1">Multi-pass membrane protein</topology>
    </subcellularLocation>
</comment>
<dbReference type="PANTHER" id="PTHR35011">
    <property type="entry name" value="2,3-DIKETO-L-GULONATE TRAP TRANSPORTER SMALL PERMEASE PROTEIN YIAM"/>
    <property type="match status" value="1"/>
</dbReference>
<feature type="transmembrane region" description="Helical" evidence="9">
    <location>
        <begin position="48"/>
        <end position="65"/>
    </location>
</feature>
<evidence type="ECO:0000259" key="10">
    <source>
        <dbReference type="Pfam" id="PF04290"/>
    </source>
</evidence>
<dbReference type="Pfam" id="PF04290">
    <property type="entry name" value="DctQ"/>
    <property type="match status" value="1"/>
</dbReference>
<dbReference type="GO" id="GO:0022857">
    <property type="term" value="F:transmembrane transporter activity"/>
    <property type="evidence" value="ECO:0007669"/>
    <property type="project" value="TreeGrafter"/>
</dbReference>
<protein>
    <submittedName>
        <fullName evidence="11">TRAP transporter small permease</fullName>
    </submittedName>
</protein>
<name>A0A9X5H790_9FIRM</name>
<keyword evidence="5 9" id="KW-0812">Transmembrane</keyword>
<evidence type="ECO:0000256" key="8">
    <source>
        <dbReference type="ARBA" id="ARBA00038436"/>
    </source>
</evidence>
<gene>
    <name evidence="11" type="ORF">FMM80_14440</name>
</gene>
<evidence type="ECO:0000256" key="2">
    <source>
        <dbReference type="ARBA" id="ARBA00022448"/>
    </source>
</evidence>
<organism evidence="11 12">
    <name type="scientific">Schaedlerella arabinosiphila</name>
    <dbReference type="NCBI Taxonomy" id="2044587"/>
    <lineage>
        <taxon>Bacteria</taxon>
        <taxon>Bacillati</taxon>
        <taxon>Bacillota</taxon>
        <taxon>Clostridia</taxon>
        <taxon>Lachnospirales</taxon>
        <taxon>Lachnospiraceae</taxon>
        <taxon>Schaedlerella</taxon>
    </lineage>
</organism>
<evidence type="ECO:0000313" key="12">
    <source>
        <dbReference type="Proteomes" id="UP000474104"/>
    </source>
</evidence>
<dbReference type="EMBL" id="VIRB01000084">
    <property type="protein sequence ID" value="NDO69805.1"/>
    <property type="molecule type" value="Genomic_DNA"/>
</dbReference>
<feature type="transmembrane region" description="Helical" evidence="9">
    <location>
        <begin position="86"/>
        <end position="107"/>
    </location>
</feature>
<evidence type="ECO:0000256" key="4">
    <source>
        <dbReference type="ARBA" id="ARBA00022519"/>
    </source>
</evidence>
<comment type="similarity">
    <text evidence="8">Belongs to the TRAP transporter small permease family.</text>
</comment>
<keyword evidence="7 9" id="KW-0472">Membrane</keyword>
<keyword evidence="4" id="KW-0997">Cell inner membrane</keyword>
<evidence type="ECO:0000256" key="9">
    <source>
        <dbReference type="SAM" id="Phobius"/>
    </source>
</evidence>
<sequence>MKKALSYLQKIQIAVGGIFLCIFLGIVVIQMACRYVGIAAIWTEDVSMYAFIWAAFMGAAAMVYEKQHFAFTSVSDKLTNEKLKKILGIVIALIMLAVSILMFYYGFRVTIQFWNYRWVSIPDFKRGPTWLCIPVCGATSALYLIGQIVEDVKALLNKQGGK</sequence>
<reference evidence="11 12" key="1">
    <citation type="submission" date="2019-07" db="EMBL/GenBank/DDBJ databases">
        <title>Draft genome sequences of 15 bacterial species constituting the stable defined intestinal microbiota of the GM15 gnotobiotic mouse model.</title>
        <authorList>
            <person name="Elie C."/>
            <person name="Mathieu A."/>
            <person name="Saliou A."/>
            <person name="Darnaud M."/>
            <person name="Leulier F."/>
            <person name="Tamellini A."/>
        </authorList>
    </citation>
    <scope>NUCLEOTIDE SEQUENCE [LARGE SCALE GENOMIC DNA]</scope>
    <source>
        <strain evidence="12">ASF 502</strain>
    </source>
</reference>
<dbReference type="GO" id="GO:0015740">
    <property type="term" value="P:C4-dicarboxylate transport"/>
    <property type="evidence" value="ECO:0007669"/>
    <property type="project" value="TreeGrafter"/>
</dbReference>
<keyword evidence="2" id="KW-0813">Transport</keyword>
<dbReference type="InterPro" id="IPR055348">
    <property type="entry name" value="DctQ"/>
</dbReference>
<evidence type="ECO:0000256" key="3">
    <source>
        <dbReference type="ARBA" id="ARBA00022475"/>
    </source>
</evidence>
<proteinExistence type="inferred from homology"/>
<dbReference type="AlphaFoldDB" id="A0A9X5H790"/>
<keyword evidence="6 9" id="KW-1133">Transmembrane helix</keyword>
<dbReference type="PANTHER" id="PTHR35011:SF2">
    <property type="entry name" value="2,3-DIKETO-L-GULONATE TRAP TRANSPORTER SMALL PERMEASE PROTEIN YIAM"/>
    <property type="match status" value="1"/>
</dbReference>
<evidence type="ECO:0000256" key="6">
    <source>
        <dbReference type="ARBA" id="ARBA00022989"/>
    </source>
</evidence>
<feature type="transmembrane region" description="Helical" evidence="9">
    <location>
        <begin position="12"/>
        <end position="42"/>
    </location>
</feature>
<feature type="domain" description="Tripartite ATP-independent periplasmic transporters DctQ component" evidence="10">
    <location>
        <begin position="24"/>
        <end position="153"/>
    </location>
</feature>
<evidence type="ECO:0000256" key="5">
    <source>
        <dbReference type="ARBA" id="ARBA00022692"/>
    </source>
</evidence>
<accession>A0A9X5H790</accession>
<dbReference type="RefSeq" id="WP_162205713.1">
    <property type="nucleotide sequence ID" value="NZ_VIRB01000084.1"/>
</dbReference>
<evidence type="ECO:0000256" key="1">
    <source>
        <dbReference type="ARBA" id="ARBA00004429"/>
    </source>
</evidence>
<evidence type="ECO:0000256" key="7">
    <source>
        <dbReference type="ARBA" id="ARBA00023136"/>
    </source>
</evidence>
<dbReference type="GO" id="GO:0005886">
    <property type="term" value="C:plasma membrane"/>
    <property type="evidence" value="ECO:0007669"/>
    <property type="project" value="UniProtKB-SubCell"/>
</dbReference>
<comment type="caution">
    <text evidence="11">The sequence shown here is derived from an EMBL/GenBank/DDBJ whole genome shotgun (WGS) entry which is preliminary data.</text>
</comment>
<dbReference type="InterPro" id="IPR007387">
    <property type="entry name" value="TRAP_DctQ"/>
</dbReference>
<evidence type="ECO:0000313" key="11">
    <source>
        <dbReference type="EMBL" id="NDO69805.1"/>
    </source>
</evidence>